<protein>
    <submittedName>
        <fullName evidence="2">Uncharacterized protein</fullName>
    </submittedName>
</protein>
<name>A0A1A6C0X1_9GAMM</name>
<organism evidence="2 3">
    <name type="scientific">Acidihalobacter prosperus</name>
    <dbReference type="NCBI Taxonomy" id="160660"/>
    <lineage>
        <taxon>Bacteria</taxon>
        <taxon>Pseudomonadati</taxon>
        <taxon>Pseudomonadota</taxon>
        <taxon>Gammaproteobacteria</taxon>
        <taxon>Chromatiales</taxon>
        <taxon>Ectothiorhodospiraceae</taxon>
        <taxon>Acidihalobacter</taxon>
    </lineage>
</organism>
<feature type="compositionally biased region" description="Basic and acidic residues" evidence="1">
    <location>
        <begin position="18"/>
        <end position="36"/>
    </location>
</feature>
<evidence type="ECO:0000313" key="3">
    <source>
        <dbReference type="Proteomes" id="UP000029273"/>
    </source>
</evidence>
<keyword evidence="3" id="KW-1185">Reference proteome</keyword>
<comment type="caution">
    <text evidence="2">The sequence shown here is derived from an EMBL/GenBank/DDBJ whole genome shotgun (WGS) entry which is preliminary data.</text>
</comment>
<feature type="region of interest" description="Disordered" evidence="1">
    <location>
        <begin position="1"/>
        <end position="53"/>
    </location>
</feature>
<sequence>MVIHIAPVWSSPAASHHPAREGRHARVRHGTERGDAYRVTGHPQAHGHTPQAT</sequence>
<proteinExistence type="predicted"/>
<dbReference type="EMBL" id="JQSG02000006">
    <property type="protein sequence ID" value="OBS08199.1"/>
    <property type="molecule type" value="Genomic_DNA"/>
</dbReference>
<evidence type="ECO:0000313" key="2">
    <source>
        <dbReference type="EMBL" id="OBS08199.1"/>
    </source>
</evidence>
<dbReference type="Proteomes" id="UP000029273">
    <property type="component" value="Unassembled WGS sequence"/>
</dbReference>
<gene>
    <name evidence="2" type="ORF">Thpro_022449</name>
</gene>
<accession>A0A1A6C0X1</accession>
<dbReference type="AlphaFoldDB" id="A0A1A6C0X1"/>
<evidence type="ECO:0000256" key="1">
    <source>
        <dbReference type="SAM" id="MobiDB-lite"/>
    </source>
</evidence>
<reference evidence="2 3" key="1">
    <citation type="journal article" date="2014" name="Genome Announc.">
        <title>Draft Genome Sequence of the Iron-Oxidizing, Acidophilic, and Halotolerant 'Thiobacillus prosperus' Type Strain DSM 5130.</title>
        <authorList>
            <person name="Ossandon F.J."/>
            <person name="Cardenas J.P."/>
            <person name="Corbett M."/>
            <person name="Quatrini R."/>
            <person name="Holmes D.S."/>
            <person name="Watkin E."/>
        </authorList>
    </citation>
    <scope>NUCLEOTIDE SEQUENCE [LARGE SCALE GENOMIC DNA]</scope>
    <source>
        <strain evidence="2 3">DSM 5130</strain>
    </source>
</reference>